<dbReference type="OrthoDB" id="1492588at2"/>
<evidence type="ECO:0000313" key="1">
    <source>
        <dbReference type="EMBL" id="PHN07988.1"/>
    </source>
</evidence>
<sequence>MDLLAFRGTDFKIHLPISEDLLNKGADNVVQHPELDRLQLTCLGDNRMEIKFTISPKIVITRTLQVYVHEDLGFPTNPRMHLTIEHGLKVIDRVVIGFIKNRLPEWIQLQSKELFVDLGPVFAMSGMGDYLTRIQTARVEVRSGQLVFDASFKN</sequence>
<accession>A0A2D0NHU1</accession>
<name>A0A2D0NHU1_FLAN2</name>
<proteinExistence type="predicted"/>
<evidence type="ECO:0000313" key="2">
    <source>
        <dbReference type="Proteomes" id="UP000223913"/>
    </source>
</evidence>
<comment type="caution">
    <text evidence="1">The sequence shown here is derived from an EMBL/GenBank/DDBJ whole genome shotgun (WGS) entry which is preliminary data.</text>
</comment>
<protein>
    <submittedName>
        <fullName evidence="1">Uncharacterized protein</fullName>
    </submittedName>
</protein>
<gene>
    <name evidence="1" type="ORF">CRP01_04330</name>
</gene>
<dbReference type="RefSeq" id="WP_099148778.1">
    <property type="nucleotide sequence ID" value="NZ_PDUD01000004.1"/>
</dbReference>
<organism evidence="1 2">
    <name type="scientific">Flavilitoribacter nigricans (strain ATCC 23147 / DSM 23189 / NBRC 102662 / NCIMB 1420 / SS-2)</name>
    <name type="common">Lewinella nigricans</name>
    <dbReference type="NCBI Taxonomy" id="1122177"/>
    <lineage>
        <taxon>Bacteria</taxon>
        <taxon>Pseudomonadati</taxon>
        <taxon>Bacteroidota</taxon>
        <taxon>Saprospiria</taxon>
        <taxon>Saprospirales</taxon>
        <taxon>Lewinellaceae</taxon>
        <taxon>Flavilitoribacter</taxon>
    </lineage>
</organism>
<dbReference type="Proteomes" id="UP000223913">
    <property type="component" value="Unassembled WGS sequence"/>
</dbReference>
<dbReference type="AlphaFoldDB" id="A0A2D0NHU1"/>
<keyword evidence="2" id="KW-1185">Reference proteome</keyword>
<dbReference type="EMBL" id="PDUD01000004">
    <property type="protein sequence ID" value="PHN07988.1"/>
    <property type="molecule type" value="Genomic_DNA"/>
</dbReference>
<reference evidence="1 2" key="1">
    <citation type="submission" date="2017-10" db="EMBL/GenBank/DDBJ databases">
        <title>The draft genome sequence of Lewinella nigricans NBRC 102662.</title>
        <authorList>
            <person name="Wang K."/>
        </authorList>
    </citation>
    <scope>NUCLEOTIDE SEQUENCE [LARGE SCALE GENOMIC DNA]</scope>
    <source>
        <strain evidence="1 2">NBRC 102662</strain>
    </source>
</reference>